<evidence type="ECO:0000256" key="1">
    <source>
        <dbReference type="SAM" id="MobiDB-lite"/>
    </source>
</evidence>
<feature type="non-terminal residue" evidence="2">
    <location>
        <position position="56"/>
    </location>
</feature>
<dbReference type="EMBL" id="LAZR01013419">
    <property type="protein sequence ID" value="KKM22050.1"/>
    <property type="molecule type" value="Genomic_DNA"/>
</dbReference>
<protein>
    <submittedName>
        <fullName evidence="2">Uncharacterized protein</fullName>
    </submittedName>
</protein>
<evidence type="ECO:0000313" key="2">
    <source>
        <dbReference type="EMBL" id="KKM22050.1"/>
    </source>
</evidence>
<accession>A0A0F9L2W8</accession>
<gene>
    <name evidence="2" type="ORF">LCGC14_1629310</name>
</gene>
<proteinExistence type="predicted"/>
<dbReference type="AlphaFoldDB" id="A0A0F9L2W8"/>
<organism evidence="2">
    <name type="scientific">marine sediment metagenome</name>
    <dbReference type="NCBI Taxonomy" id="412755"/>
    <lineage>
        <taxon>unclassified sequences</taxon>
        <taxon>metagenomes</taxon>
        <taxon>ecological metagenomes</taxon>
    </lineage>
</organism>
<reference evidence="2" key="1">
    <citation type="journal article" date="2015" name="Nature">
        <title>Complex archaea that bridge the gap between prokaryotes and eukaryotes.</title>
        <authorList>
            <person name="Spang A."/>
            <person name="Saw J.H."/>
            <person name="Jorgensen S.L."/>
            <person name="Zaremba-Niedzwiedzka K."/>
            <person name="Martijn J."/>
            <person name="Lind A.E."/>
            <person name="van Eijk R."/>
            <person name="Schleper C."/>
            <person name="Guy L."/>
            <person name="Ettema T.J."/>
        </authorList>
    </citation>
    <scope>NUCLEOTIDE SEQUENCE</scope>
</reference>
<feature type="region of interest" description="Disordered" evidence="1">
    <location>
        <begin position="1"/>
        <end position="27"/>
    </location>
</feature>
<feature type="compositionally biased region" description="Polar residues" evidence="1">
    <location>
        <begin position="12"/>
        <end position="22"/>
    </location>
</feature>
<comment type="caution">
    <text evidence="2">The sequence shown here is derived from an EMBL/GenBank/DDBJ whole genome shotgun (WGS) entry which is preliminary data.</text>
</comment>
<name>A0A0F9L2W8_9ZZZZ</name>
<sequence>MPDEWDIAYDTVLSNQKPQGSVSEPIPEEDKWDKAYNTVVGGVEPKEQGTFVQRMK</sequence>